<organism evidence="1 2">
    <name type="scientific">Auriscalpium vulgare</name>
    <dbReference type="NCBI Taxonomy" id="40419"/>
    <lineage>
        <taxon>Eukaryota</taxon>
        <taxon>Fungi</taxon>
        <taxon>Dikarya</taxon>
        <taxon>Basidiomycota</taxon>
        <taxon>Agaricomycotina</taxon>
        <taxon>Agaricomycetes</taxon>
        <taxon>Russulales</taxon>
        <taxon>Auriscalpiaceae</taxon>
        <taxon>Auriscalpium</taxon>
    </lineage>
</organism>
<evidence type="ECO:0000313" key="2">
    <source>
        <dbReference type="Proteomes" id="UP000814033"/>
    </source>
</evidence>
<gene>
    <name evidence="1" type="ORF">FA95DRAFT_887862</name>
</gene>
<dbReference type="Proteomes" id="UP000814033">
    <property type="component" value="Unassembled WGS sequence"/>
</dbReference>
<reference evidence="1" key="2">
    <citation type="journal article" date="2022" name="New Phytol.">
        <title>Evolutionary transition to the ectomycorrhizal habit in the genomes of a hyperdiverse lineage of mushroom-forming fungi.</title>
        <authorList>
            <person name="Looney B."/>
            <person name="Miyauchi S."/>
            <person name="Morin E."/>
            <person name="Drula E."/>
            <person name="Courty P.E."/>
            <person name="Kohler A."/>
            <person name="Kuo A."/>
            <person name="LaButti K."/>
            <person name="Pangilinan J."/>
            <person name="Lipzen A."/>
            <person name="Riley R."/>
            <person name="Andreopoulos W."/>
            <person name="He G."/>
            <person name="Johnson J."/>
            <person name="Nolan M."/>
            <person name="Tritt A."/>
            <person name="Barry K.W."/>
            <person name="Grigoriev I.V."/>
            <person name="Nagy L.G."/>
            <person name="Hibbett D."/>
            <person name="Henrissat B."/>
            <person name="Matheny P.B."/>
            <person name="Labbe J."/>
            <person name="Martin F.M."/>
        </authorList>
    </citation>
    <scope>NUCLEOTIDE SEQUENCE</scope>
    <source>
        <strain evidence="1">FP105234-sp</strain>
    </source>
</reference>
<comment type="caution">
    <text evidence="1">The sequence shown here is derived from an EMBL/GenBank/DDBJ whole genome shotgun (WGS) entry which is preliminary data.</text>
</comment>
<name>A0ACB8R9R1_9AGAM</name>
<proteinExistence type="predicted"/>
<reference evidence="1" key="1">
    <citation type="submission" date="2021-02" db="EMBL/GenBank/DDBJ databases">
        <authorList>
            <consortium name="DOE Joint Genome Institute"/>
            <person name="Ahrendt S."/>
            <person name="Looney B.P."/>
            <person name="Miyauchi S."/>
            <person name="Morin E."/>
            <person name="Drula E."/>
            <person name="Courty P.E."/>
            <person name="Chicoki N."/>
            <person name="Fauchery L."/>
            <person name="Kohler A."/>
            <person name="Kuo A."/>
            <person name="Labutti K."/>
            <person name="Pangilinan J."/>
            <person name="Lipzen A."/>
            <person name="Riley R."/>
            <person name="Andreopoulos W."/>
            <person name="He G."/>
            <person name="Johnson J."/>
            <person name="Barry K.W."/>
            <person name="Grigoriev I.V."/>
            <person name="Nagy L."/>
            <person name="Hibbett D."/>
            <person name="Henrissat B."/>
            <person name="Matheny P.B."/>
            <person name="Labbe J."/>
            <person name="Martin F."/>
        </authorList>
    </citation>
    <scope>NUCLEOTIDE SEQUENCE</scope>
    <source>
        <strain evidence="1">FP105234-sp</strain>
    </source>
</reference>
<protein>
    <submittedName>
        <fullName evidence="1">Uncharacterized protein</fullName>
    </submittedName>
</protein>
<dbReference type="EMBL" id="MU276205">
    <property type="protein sequence ID" value="KAI0040336.1"/>
    <property type="molecule type" value="Genomic_DNA"/>
</dbReference>
<accession>A0ACB8R9R1</accession>
<keyword evidence="2" id="KW-1185">Reference proteome</keyword>
<sequence length="249" mass="28765">MPTPMCRADGEAAKPSCMLTMQRFSCSRGAAYVRTPDAECCIFACFQPDFFRVLGDECGSVLLWVQFFRPQQGTYARTVCCRSLNIEAFERGEVRRHSKLFRSFHAGGCWEAPRPDLANINICEHASIPTGDWSTDHKHCHWQCYARVRHWAGLAAVAWLFIRQSGCVMSVSTFWTHCRPLPLQYHMRAHRTLTRARDKEHYLLLTELIYCWHIGKAIHSYRYSDIQVLLECRIEDLKISYASAESVSF</sequence>
<evidence type="ECO:0000313" key="1">
    <source>
        <dbReference type="EMBL" id="KAI0040336.1"/>
    </source>
</evidence>